<reference evidence="4 6" key="2">
    <citation type="submission" date="2018-08" db="EMBL/GenBank/DDBJ databases">
        <title>Draft genome of Streptococcus sp. nov. Z1.</title>
        <authorList>
            <person name="Tian Z."/>
        </authorList>
    </citation>
    <scope>NUCLEOTIDE SEQUENCE [LARGE SCALE GENOMIC DNA]</scope>
    <source>
        <strain evidence="4">Z1</strain>
        <strain evidence="6">Z1(2018)</strain>
    </source>
</reference>
<sequence>MDLIQLFKQYRYPIAGGLLGLILALLLVSYGFLKTLIILIFISAGIYGSAYLKKTGILDHLK</sequence>
<dbReference type="EMBL" id="CP031733">
    <property type="protein sequence ID" value="AXQ77941.1"/>
    <property type="molecule type" value="Genomic_DNA"/>
</dbReference>
<accession>A0A372KNQ8</accession>
<organism evidence="4 6">
    <name type="scientific">Streptococcus chenjunshii</name>
    <dbReference type="NCBI Taxonomy" id="2173853"/>
    <lineage>
        <taxon>Bacteria</taxon>
        <taxon>Bacillati</taxon>
        <taxon>Bacillota</taxon>
        <taxon>Bacilli</taxon>
        <taxon>Lactobacillales</taxon>
        <taxon>Streptococcaceae</taxon>
        <taxon>Streptococcus</taxon>
    </lineage>
</organism>
<evidence type="ECO:0000313" key="3">
    <source>
        <dbReference type="EMBL" id="RFU51815.1"/>
    </source>
</evidence>
<reference evidence="3 7" key="1">
    <citation type="submission" date="2018-08" db="EMBL/GenBank/DDBJ databases">
        <title>Draft genome of Streptococcus sp .nov. Z2.</title>
        <authorList>
            <person name="Tian Z."/>
        </authorList>
    </citation>
    <scope>NUCLEOTIDE SEQUENCE [LARGE SCALE GENOMIC DNA]</scope>
    <source>
        <strain evidence="3 7">Z2</strain>
    </source>
</reference>
<reference evidence="5" key="3">
    <citation type="submission" date="2018-08" db="EMBL/GenBank/DDBJ databases">
        <title>Streptococcus chenjunshii sp. nov., isolated from stools sample of the Tibetan antelope in the Qinghai-Tibet plateau, China.</title>
        <authorList>
            <person name="Tian Z."/>
        </authorList>
    </citation>
    <scope>NUCLEOTIDE SEQUENCE [LARGE SCALE GENOMIC DNA]</scope>
    <source>
        <strain evidence="5">Z15</strain>
    </source>
</reference>
<dbReference type="Pfam" id="PF10031">
    <property type="entry name" value="DUF2273"/>
    <property type="match status" value="1"/>
</dbReference>
<evidence type="ECO:0000313" key="4">
    <source>
        <dbReference type="EMBL" id="RFU53903.1"/>
    </source>
</evidence>
<accession>A0A346NA96</accession>
<dbReference type="RefSeq" id="WP_116877472.1">
    <property type="nucleotide sequence ID" value="NZ_CP031733.1"/>
</dbReference>
<proteinExistence type="predicted"/>
<keyword evidence="1" id="KW-0812">Transmembrane</keyword>
<dbReference type="OrthoDB" id="9955583at2"/>
<dbReference type="EMBL" id="QVQZ01000002">
    <property type="protein sequence ID" value="RFU53903.1"/>
    <property type="molecule type" value="Genomic_DNA"/>
</dbReference>
<evidence type="ECO:0000256" key="1">
    <source>
        <dbReference type="SAM" id="Phobius"/>
    </source>
</evidence>
<keyword evidence="1" id="KW-1133">Transmembrane helix</keyword>
<feature type="transmembrane region" description="Helical" evidence="1">
    <location>
        <begin position="12"/>
        <end position="30"/>
    </location>
</feature>
<name>A0A372KNQ8_9STRE</name>
<protein>
    <submittedName>
        <fullName evidence="4">DUF2273 domain-containing protein</fullName>
    </submittedName>
</protein>
<evidence type="ECO:0000313" key="2">
    <source>
        <dbReference type="EMBL" id="AXQ77941.1"/>
    </source>
</evidence>
<evidence type="ECO:0000313" key="5">
    <source>
        <dbReference type="Proteomes" id="UP000246115"/>
    </source>
</evidence>
<dbReference type="KEGG" id="schj:DDV21_002070"/>
<dbReference type="Proteomes" id="UP000262901">
    <property type="component" value="Unassembled WGS sequence"/>
</dbReference>
<evidence type="ECO:0000313" key="6">
    <source>
        <dbReference type="Proteomes" id="UP000262901"/>
    </source>
</evidence>
<keyword evidence="1" id="KW-0472">Membrane</keyword>
<dbReference type="Proteomes" id="UP000264056">
    <property type="component" value="Unassembled WGS sequence"/>
</dbReference>
<keyword evidence="7" id="KW-1185">Reference proteome</keyword>
<evidence type="ECO:0000313" key="7">
    <source>
        <dbReference type="Proteomes" id="UP000264056"/>
    </source>
</evidence>
<dbReference type="EMBL" id="QVQY01000002">
    <property type="protein sequence ID" value="RFU51815.1"/>
    <property type="molecule type" value="Genomic_DNA"/>
</dbReference>
<reference evidence="2" key="4">
    <citation type="journal article" date="2019" name="Int. J. Syst. Evol. Microbiol.">
        <title>Streptococcus chenjunshii sp. nov. isolated from feces of Tibetan antelopes.</title>
        <authorList>
            <person name="Tian Z."/>
            <person name="Lu S."/>
            <person name="Jin D."/>
            <person name="Yang J."/>
            <person name="Pu J."/>
            <person name="Lai X.H."/>
            <person name="Bai X.N."/>
            <person name="Wu X.M."/>
            <person name="Li J."/>
            <person name="Wang S."/>
            <person name="Xu J."/>
        </authorList>
    </citation>
    <scope>NUCLEOTIDE SEQUENCE</scope>
    <source>
        <strain evidence="2">Z15</strain>
    </source>
</reference>
<gene>
    <name evidence="2" type="ORF">DDV21_002070</name>
    <name evidence="3" type="ORF">DDV22_01700</name>
    <name evidence="4" type="ORF">DDV23_02200</name>
</gene>
<dbReference type="AlphaFoldDB" id="A0A372KNQ8"/>
<dbReference type="Proteomes" id="UP000246115">
    <property type="component" value="Chromosome"/>
</dbReference>
<feature type="transmembrane region" description="Helical" evidence="1">
    <location>
        <begin position="36"/>
        <end position="52"/>
    </location>
</feature>
<dbReference type="InterPro" id="IPR018730">
    <property type="entry name" value="DUF2273"/>
</dbReference>